<feature type="region of interest" description="Disordered" evidence="1">
    <location>
        <begin position="1414"/>
        <end position="1459"/>
    </location>
</feature>
<feature type="compositionally biased region" description="Low complexity" evidence="1">
    <location>
        <begin position="717"/>
        <end position="726"/>
    </location>
</feature>
<feature type="region of interest" description="Disordered" evidence="1">
    <location>
        <begin position="1292"/>
        <end position="1393"/>
    </location>
</feature>
<evidence type="ECO:0000313" key="2">
    <source>
        <dbReference type="EMBL" id="PHJ16701.1"/>
    </source>
</evidence>
<sequence length="1763" mass="194113">MALTAVVDPTDGSLVVFGLRDLHMTYQEALIELHSRDHTTSQEGENGGGGEGHPRTTRSSPYSSSSPFPLPASSSSCSTYPSITHPSEHHHTREEDALDGTREAGVIEGRPSILPQVCTTTGNLSSKLSASSEDAVRKFDGVDGRKDGSLHDHPVSGGPRSEGLSSSSSSSTSSPMAIPTSVEKKNQQSLDQRDEDKSKESRGSGWMYTGEKKGDETTQAIPSMCRIEGKNDGEVREKEGESSSSSFTCRCHHFYYESRTGGCQERLEGGRLVQGEDPNARGARQEGHHHPHQHVLPGVHTPYPTNTPQGHSNKTTDMSAFFSSSPFPPPHTSMTREEESLQDSSSSLTIPQHRHELASSSSSLSRVEAEKTLTEFEIVPRPIEEEKEKEKSCFCCSCHPYHQENDGIHTSSASHGKEEESKGALFRHKDLYIGLNHPASQSSSHFYSSSPYPSSQHHPLFLSEVAGLPRHPHQGKGGGGELQTTGSGGEYTSHSVSGSSWNDRSSRSGNHRTSEGTQESSSASREDDEALPHPFSKIGNSKRMSPSSRVMSASSLHHRLSLSSASSLIPGVFSRSERRRKEEEEREGKEVRKSSSSSFSPLFSYSALSRTVALRRISTASSSSYPSYLSPGSCQTDSWPYHRRRGLFTERRCPFGPRRSYCSTSAAPGVVAEEKGRGKEGRSRRRLLHPSSSSLSRQEERSHQSEELSDTIRSSHSKASSTSSSVARSLPIALSLCYPSNIPSASSSSVCSSLSSASSSIAAAQSLKAMDSLEAAFHRYYRRSSSSSYHHDQQKSHVRGKNGGTRGEECQGGRRGVLAKQRCSREEVEEQQRHQHHERVSKKKMEKAQEEGCEMSVENEREMTERQRRVGSIGGRLYSQKASPRSTTKENTKSSLSSLSSDKIQNTRRGRERERRQEDDGDLIHRREDEAHKGSYPPPQQMMKVTCAEERRKTLACAKEKEIQEGQTRKTECIPVEDGLDPALFPRSRFLNNGREDQERRQRSGPFNSSSGCTGGGGGVQITPSFTGEATSVSRPLGGFENNFLSFKGKEEEEKKRTGKEEDNGEEKKKKENRTGGESGEGGDHLKKRMIAIPLDQDRQGNHHVLHLQHLDKIEEACIHSSQIDKGELSIEDERQANICNLEDRKTPMGNLFIDRPEKDRGISFTSNTQHDKERDGVCMSHQGELLRRDQHQPQEEGEPCIKQETFLLPVTAISSSSSSVSPHPVNPAVSSFSSSSCASSSSSSPLRRPSLLSSPVFRGSSANSAGSSEILFDATALSPYIMPRRSDHLLEEEEPPHNNSSKIHGPDANGGVCTLRLYSSEGDRGEAEEAALPAPRSPLQDLDHVEEGERTVLPNQKDLEEEEGDRHDSSNGNKGISDEKKERRTTAKSNRIMTIEAEEDIVKQHLDERTRLQGGVAVGGLDRQSQVVDDEERQKNRRQTNSGQAKLHSSLPNLRGRMRGLHHEGDEEIVRKEEEEQHRCEECHDDRLHCGHLSHHHHRLPGESIQLQDRERYHRLLAGSQSSSSSSLPSSSSCCLKHCHHPFHHISRRPSLPQLPSDVGEISHQDPRCYYYHPKDFTGQPQVYRSSPPPPLADLRPFSQCPSASLHLHPNPRLVPLPKVDQYEPSLHTCTSSSSSSSLSPPGARPRSAAVIARGHTTTCFSSLRSLSKDVFISSNPLAPSEERRREGRETHEKNEGGEIGHPFFHLAPPSRAVTITPPTAAMLVERQCGQIIHPVACRSSDGGGDASPSSSAPPSASERSP</sequence>
<feature type="compositionally biased region" description="Basic and acidic residues" evidence="1">
    <location>
        <begin position="1342"/>
        <end position="1351"/>
    </location>
</feature>
<feature type="compositionally biased region" description="Basic and acidic residues" evidence="1">
    <location>
        <begin position="139"/>
        <end position="154"/>
    </location>
</feature>
<feature type="compositionally biased region" description="Basic and acidic residues" evidence="1">
    <location>
        <begin position="1048"/>
        <end position="1075"/>
    </location>
</feature>
<feature type="region of interest" description="Disordered" evidence="1">
    <location>
        <begin position="1676"/>
        <end position="1707"/>
    </location>
</feature>
<feature type="compositionally biased region" description="Low complexity" evidence="1">
    <location>
        <begin position="1748"/>
        <end position="1763"/>
    </location>
</feature>
<accession>A0A2C6JH52</accession>
<feature type="compositionally biased region" description="Basic and acidic residues" evidence="1">
    <location>
        <begin position="1377"/>
        <end position="1386"/>
    </location>
</feature>
<proteinExistence type="predicted"/>
<feature type="region of interest" description="Disordered" evidence="1">
    <location>
        <begin position="652"/>
        <end position="726"/>
    </location>
</feature>
<feature type="compositionally biased region" description="Basic and acidic residues" evidence="1">
    <location>
        <begin position="672"/>
        <end position="681"/>
    </location>
</feature>
<feature type="region of interest" description="Disordered" evidence="1">
    <location>
        <begin position="784"/>
        <end position="944"/>
    </location>
</feature>
<feature type="region of interest" description="Disordered" evidence="1">
    <location>
        <begin position="1626"/>
        <end position="1649"/>
    </location>
</feature>
<dbReference type="EMBL" id="MIGC01005674">
    <property type="protein sequence ID" value="PHJ16701.1"/>
    <property type="molecule type" value="Genomic_DNA"/>
</dbReference>
<feature type="region of interest" description="Disordered" evidence="1">
    <location>
        <begin position="467"/>
        <end position="601"/>
    </location>
</feature>
<comment type="caution">
    <text evidence="2">The sequence shown here is derived from an EMBL/GenBank/DDBJ whole genome shotgun (WGS) entry which is preliminary data.</text>
</comment>
<feature type="compositionally biased region" description="Basic and acidic residues" evidence="1">
    <location>
        <begin position="575"/>
        <end position="593"/>
    </location>
</feature>
<feature type="compositionally biased region" description="Basic and acidic residues" evidence="1">
    <location>
        <begin position="823"/>
        <end position="833"/>
    </location>
</feature>
<feature type="region of interest" description="Disordered" evidence="1">
    <location>
        <begin position="139"/>
        <end position="245"/>
    </location>
</feature>
<feature type="compositionally biased region" description="Basic residues" evidence="1">
    <location>
        <begin position="834"/>
        <end position="845"/>
    </location>
</feature>
<feature type="compositionally biased region" description="Basic and acidic residues" evidence="1">
    <location>
        <begin position="697"/>
        <end position="706"/>
    </location>
</feature>
<feature type="region of interest" description="Disordered" evidence="1">
    <location>
        <begin position="1737"/>
        <end position="1763"/>
    </location>
</feature>
<feature type="compositionally biased region" description="Basic and acidic residues" evidence="1">
    <location>
        <begin position="858"/>
        <end position="868"/>
    </location>
</feature>
<reference evidence="2 3" key="1">
    <citation type="journal article" date="2017" name="Int. J. Parasitol.">
        <title>The genome of the protozoan parasite Cystoisospora suis and a reverse vaccinology approach to identify vaccine candidates.</title>
        <authorList>
            <person name="Palmieri N."/>
            <person name="Shrestha A."/>
            <person name="Ruttkowski B."/>
            <person name="Beck T."/>
            <person name="Vogl C."/>
            <person name="Tomley F."/>
            <person name="Blake D.P."/>
            <person name="Joachim A."/>
        </authorList>
    </citation>
    <scope>NUCLEOTIDE SEQUENCE [LARGE SCALE GENOMIC DNA]</scope>
    <source>
        <strain evidence="2 3">Wien I</strain>
    </source>
</reference>
<feature type="compositionally biased region" description="Basic and acidic residues" evidence="1">
    <location>
        <begin position="1682"/>
        <end position="1700"/>
    </location>
</feature>
<protein>
    <submittedName>
        <fullName evidence="2">Uncharacterized protein</fullName>
    </submittedName>
</protein>
<dbReference type="GeneID" id="94432808"/>
<feature type="compositionally biased region" description="Low complexity" evidence="1">
    <location>
        <begin position="59"/>
        <end position="82"/>
    </location>
</feature>
<keyword evidence="3" id="KW-1185">Reference proteome</keyword>
<feature type="region of interest" description="Disordered" evidence="1">
    <location>
        <begin position="273"/>
        <end position="368"/>
    </location>
</feature>
<feature type="region of interest" description="Disordered" evidence="1">
    <location>
        <begin position="978"/>
        <end position="1085"/>
    </location>
</feature>
<feature type="compositionally biased region" description="Basic and acidic residues" evidence="1">
    <location>
        <begin position="182"/>
        <end position="202"/>
    </location>
</feature>
<feature type="compositionally biased region" description="Low complexity" evidence="1">
    <location>
        <begin position="1633"/>
        <end position="1649"/>
    </location>
</feature>
<feature type="compositionally biased region" description="Polar residues" evidence="1">
    <location>
        <begin position="303"/>
        <end position="318"/>
    </location>
</feature>
<dbReference type="RefSeq" id="XP_067918426.1">
    <property type="nucleotide sequence ID" value="XM_068069597.1"/>
</dbReference>
<feature type="compositionally biased region" description="Low complexity" evidence="1">
    <location>
        <begin position="543"/>
        <end position="568"/>
    </location>
</feature>
<dbReference type="VEuPathDB" id="ToxoDB:CSUI_009481"/>
<name>A0A2C6JH52_9APIC</name>
<feature type="compositionally biased region" description="Basic and acidic residues" evidence="1">
    <location>
        <begin position="227"/>
        <end position="241"/>
    </location>
</feature>
<feature type="compositionally biased region" description="Gly residues" evidence="1">
    <location>
        <begin position="475"/>
        <end position="489"/>
    </location>
</feature>
<feature type="region of interest" description="Disordered" evidence="1">
    <location>
        <begin position="1217"/>
        <end position="1252"/>
    </location>
</feature>
<dbReference type="Proteomes" id="UP000221165">
    <property type="component" value="Unassembled WGS sequence"/>
</dbReference>
<feature type="compositionally biased region" description="Low complexity" evidence="1">
    <location>
        <begin position="156"/>
        <end position="174"/>
    </location>
</feature>
<feature type="compositionally biased region" description="Low complexity" evidence="1">
    <location>
        <begin position="620"/>
        <end position="633"/>
    </location>
</feature>
<evidence type="ECO:0000256" key="1">
    <source>
        <dbReference type="SAM" id="MobiDB-lite"/>
    </source>
</evidence>
<gene>
    <name evidence="2" type="ORF">CSUI_009481</name>
</gene>
<feature type="compositionally biased region" description="Basic and acidic residues" evidence="1">
    <location>
        <begin position="909"/>
        <end position="933"/>
    </location>
</feature>
<feature type="compositionally biased region" description="Basic and acidic residues" evidence="1">
    <location>
        <begin position="86"/>
        <end position="100"/>
    </location>
</feature>
<organism evidence="2 3">
    <name type="scientific">Cystoisospora suis</name>
    <dbReference type="NCBI Taxonomy" id="483139"/>
    <lineage>
        <taxon>Eukaryota</taxon>
        <taxon>Sar</taxon>
        <taxon>Alveolata</taxon>
        <taxon>Apicomplexa</taxon>
        <taxon>Conoidasida</taxon>
        <taxon>Coccidia</taxon>
        <taxon>Eucoccidiorida</taxon>
        <taxon>Eimeriorina</taxon>
        <taxon>Sarcocystidae</taxon>
        <taxon>Cystoisospora</taxon>
    </lineage>
</organism>
<evidence type="ECO:0000313" key="3">
    <source>
        <dbReference type="Proteomes" id="UP000221165"/>
    </source>
</evidence>
<feature type="region of interest" description="Disordered" evidence="1">
    <location>
        <begin position="35"/>
        <end position="100"/>
    </location>
</feature>
<feature type="compositionally biased region" description="Polar residues" evidence="1">
    <location>
        <begin position="1022"/>
        <end position="1034"/>
    </location>
</feature>
<feature type="region of interest" description="Disordered" evidence="1">
    <location>
        <begin position="620"/>
        <end position="640"/>
    </location>
</feature>